<evidence type="ECO:0000313" key="3">
    <source>
        <dbReference type="EMBL" id="VVB11441.1"/>
    </source>
</evidence>
<accession>A0A565CD36</accession>
<evidence type="ECO:0000313" key="4">
    <source>
        <dbReference type="Proteomes" id="UP000489600"/>
    </source>
</evidence>
<dbReference type="EMBL" id="CABITT030000007">
    <property type="protein sequence ID" value="VVB11441.1"/>
    <property type="molecule type" value="Genomic_DNA"/>
</dbReference>
<reference evidence="3" key="1">
    <citation type="submission" date="2019-07" db="EMBL/GenBank/DDBJ databases">
        <authorList>
            <person name="Dittberner H."/>
        </authorList>
    </citation>
    <scope>NUCLEOTIDE SEQUENCE [LARGE SCALE GENOMIC DNA]</scope>
</reference>
<dbReference type="OrthoDB" id="1720978at2759"/>
<dbReference type="GO" id="GO:0004141">
    <property type="term" value="F:dethiobiotin synthase activity"/>
    <property type="evidence" value="ECO:0007669"/>
    <property type="project" value="TreeGrafter"/>
</dbReference>
<dbReference type="Gene3D" id="3.40.640.10">
    <property type="entry name" value="Type I PLP-dependent aspartate aminotransferase-like (Major domain)"/>
    <property type="match status" value="1"/>
</dbReference>
<keyword evidence="2" id="KW-0808">Transferase</keyword>
<proteinExistence type="predicted"/>
<dbReference type="SUPFAM" id="SSF53383">
    <property type="entry name" value="PLP-dependent transferases"/>
    <property type="match status" value="1"/>
</dbReference>
<comment type="caution">
    <text evidence="3">The sequence shown here is derived from an EMBL/GenBank/DDBJ whole genome shotgun (WGS) entry which is preliminary data.</text>
</comment>
<gene>
    <name evidence="3" type="ORF">ANE_LOCUS21885</name>
</gene>
<dbReference type="Proteomes" id="UP000489600">
    <property type="component" value="Unassembled WGS sequence"/>
</dbReference>
<dbReference type="PANTHER" id="PTHR42684">
    <property type="entry name" value="ADENOSYLMETHIONINE-8-AMINO-7-OXONONANOATE AMINOTRANSFERASE"/>
    <property type="match status" value="1"/>
</dbReference>
<organism evidence="3 4">
    <name type="scientific">Arabis nemorensis</name>
    <dbReference type="NCBI Taxonomy" id="586526"/>
    <lineage>
        <taxon>Eukaryota</taxon>
        <taxon>Viridiplantae</taxon>
        <taxon>Streptophyta</taxon>
        <taxon>Embryophyta</taxon>
        <taxon>Tracheophyta</taxon>
        <taxon>Spermatophyta</taxon>
        <taxon>Magnoliopsida</taxon>
        <taxon>eudicotyledons</taxon>
        <taxon>Gunneridae</taxon>
        <taxon>Pentapetalae</taxon>
        <taxon>rosids</taxon>
        <taxon>malvids</taxon>
        <taxon>Brassicales</taxon>
        <taxon>Brassicaceae</taxon>
        <taxon>Arabideae</taxon>
        <taxon>Arabis</taxon>
    </lineage>
</organism>
<sequence>MNFSVAKLMTGGMVPFAVTLATDDVVDSFSGDSKGHSNSAHATGCATAAKAIEWFKDPEPNHRSRRNLKRGTKTWRHALPIKIACIEVDASPHACMAHDQICCNQCKPPYHVSVEHETQNSLSFVVTKRSKTPLNRNQVFDGCVI</sequence>
<protein>
    <submittedName>
        <fullName evidence="3">Uncharacterized protein</fullName>
    </submittedName>
</protein>
<name>A0A565CD36_9BRAS</name>
<dbReference type="GO" id="GO:0009102">
    <property type="term" value="P:biotin biosynthetic process"/>
    <property type="evidence" value="ECO:0007669"/>
    <property type="project" value="TreeGrafter"/>
</dbReference>
<keyword evidence="4" id="KW-1185">Reference proteome</keyword>
<dbReference type="InterPro" id="IPR015424">
    <property type="entry name" value="PyrdxlP-dep_Trfase"/>
</dbReference>
<dbReference type="InterPro" id="IPR015421">
    <property type="entry name" value="PyrdxlP-dep_Trfase_major"/>
</dbReference>
<dbReference type="PANTHER" id="PTHR42684:SF3">
    <property type="entry name" value="ADENOSYLMETHIONINE-8-AMINO-7-OXONONANOATE AMINOTRANSFERASE"/>
    <property type="match status" value="1"/>
</dbReference>
<dbReference type="GO" id="GO:0004015">
    <property type="term" value="F:adenosylmethionine-8-amino-7-oxononanoate transaminase activity"/>
    <property type="evidence" value="ECO:0007669"/>
    <property type="project" value="TreeGrafter"/>
</dbReference>
<keyword evidence="1" id="KW-0032">Aminotransferase</keyword>
<dbReference type="AlphaFoldDB" id="A0A565CD36"/>
<dbReference type="GO" id="GO:0005739">
    <property type="term" value="C:mitochondrion"/>
    <property type="evidence" value="ECO:0007669"/>
    <property type="project" value="TreeGrafter"/>
</dbReference>
<evidence type="ECO:0000256" key="1">
    <source>
        <dbReference type="ARBA" id="ARBA00022576"/>
    </source>
</evidence>
<evidence type="ECO:0000256" key="2">
    <source>
        <dbReference type="ARBA" id="ARBA00022679"/>
    </source>
</evidence>